<dbReference type="OrthoDB" id="5869542at2"/>
<dbReference type="GO" id="GO:0022857">
    <property type="term" value="F:transmembrane transporter activity"/>
    <property type="evidence" value="ECO:0007669"/>
    <property type="project" value="InterPro"/>
</dbReference>
<evidence type="ECO:0000256" key="4">
    <source>
        <dbReference type="ARBA" id="ARBA00022989"/>
    </source>
</evidence>
<feature type="domain" description="Major facilitator superfamily (MFS) profile" evidence="7">
    <location>
        <begin position="20"/>
        <end position="391"/>
    </location>
</feature>
<feature type="transmembrane region" description="Helical" evidence="6">
    <location>
        <begin position="146"/>
        <end position="167"/>
    </location>
</feature>
<accession>A0A1H4TC65</accession>
<keyword evidence="2" id="KW-1003">Cell membrane</keyword>
<evidence type="ECO:0000259" key="7">
    <source>
        <dbReference type="PROSITE" id="PS50850"/>
    </source>
</evidence>
<feature type="transmembrane region" description="Helical" evidence="6">
    <location>
        <begin position="363"/>
        <end position="386"/>
    </location>
</feature>
<evidence type="ECO:0000256" key="3">
    <source>
        <dbReference type="ARBA" id="ARBA00022692"/>
    </source>
</evidence>
<dbReference type="PANTHER" id="PTHR43124:SF10">
    <property type="entry name" value="PURINE EFFLUX PUMP PBUE"/>
    <property type="match status" value="1"/>
</dbReference>
<keyword evidence="4 6" id="KW-1133">Transmembrane helix</keyword>
<proteinExistence type="predicted"/>
<sequence length="406" mass="42715">MPHTLDGRRTPFDSTDPNSRGRVALIVLFSSVVGTLLLMAPAVASQLQLQLGLNPSQTGDLFSAELGAMSFASIPALWWMKRFNIRTMSTIFGVIFIAGNVSSAYIDDYGTLLAVRFLTSLAGGSLMVLCMSLAAQTRDRNRVYGLWVMGQLSFGAIGLAVLPHFFGSFGIGIVYWTLAVLMILVLPLARFLPERNVTADHDGNDETGPTRNYVLRAALGLVAVLAFYVSLSGVWTFVGGVAAASTIDTETSSSILSVATVLGIAGSALATVLGSRPSTRTNLLVGYVAMTLSVGLLAGMPGLLRFTIAALLFKFTWTFILPYIMSTLSGLDRSGRVVNLANIAIGGGFAIGPFMGGRLVESAGGYGTLIAVSAAGLVLSLALIIAAQPRRIATPVVTTPVPQMVE</sequence>
<dbReference type="Pfam" id="PF07690">
    <property type="entry name" value="MFS_1"/>
    <property type="match status" value="1"/>
</dbReference>
<feature type="transmembrane region" description="Helical" evidence="6">
    <location>
        <begin position="173"/>
        <end position="192"/>
    </location>
</feature>
<feature type="transmembrane region" description="Helical" evidence="6">
    <location>
        <begin position="281"/>
        <end position="300"/>
    </location>
</feature>
<evidence type="ECO:0000313" key="9">
    <source>
        <dbReference type="Proteomes" id="UP000183561"/>
    </source>
</evidence>
<dbReference type="SUPFAM" id="SSF103473">
    <property type="entry name" value="MFS general substrate transporter"/>
    <property type="match status" value="1"/>
</dbReference>
<dbReference type="AlphaFoldDB" id="A0A1H4TC65"/>
<dbReference type="RefSeq" id="WP_072939097.1">
    <property type="nucleotide sequence ID" value="NZ_FNSV01000005.1"/>
</dbReference>
<feature type="transmembrane region" description="Helical" evidence="6">
    <location>
        <begin position="21"/>
        <end position="41"/>
    </location>
</feature>
<dbReference type="Gene3D" id="1.20.1250.20">
    <property type="entry name" value="MFS general substrate transporter like domains"/>
    <property type="match status" value="1"/>
</dbReference>
<name>A0A1H4TC65_9NOCA</name>
<dbReference type="InterPro" id="IPR011701">
    <property type="entry name" value="MFS"/>
</dbReference>
<keyword evidence="9" id="KW-1185">Reference proteome</keyword>
<feature type="transmembrane region" description="Helical" evidence="6">
    <location>
        <begin position="213"/>
        <end position="235"/>
    </location>
</feature>
<keyword evidence="5 6" id="KW-0472">Membrane</keyword>
<dbReference type="EMBL" id="FNSV01000005">
    <property type="protein sequence ID" value="SEC53721.1"/>
    <property type="molecule type" value="Genomic_DNA"/>
</dbReference>
<evidence type="ECO:0000256" key="1">
    <source>
        <dbReference type="ARBA" id="ARBA00004651"/>
    </source>
</evidence>
<feature type="transmembrane region" description="Helical" evidence="6">
    <location>
        <begin position="87"/>
        <end position="106"/>
    </location>
</feature>
<evidence type="ECO:0000256" key="6">
    <source>
        <dbReference type="SAM" id="Phobius"/>
    </source>
</evidence>
<dbReference type="GO" id="GO:0005886">
    <property type="term" value="C:plasma membrane"/>
    <property type="evidence" value="ECO:0007669"/>
    <property type="project" value="UniProtKB-SubCell"/>
</dbReference>
<dbReference type="InterPro" id="IPR050189">
    <property type="entry name" value="MFS_Efflux_Transporters"/>
</dbReference>
<evidence type="ECO:0000313" key="8">
    <source>
        <dbReference type="EMBL" id="SEC53721.1"/>
    </source>
</evidence>
<organism evidence="8 9">
    <name type="scientific">Rhodococcus koreensis</name>
    <dbReference type="NCBI Taxonomy" id="99653"/>
    <lineage>
        <taxon>Bacteria</taxon>
        <taxon>Bacillati</taxon>
        <taxon>Actinomycetota</taxon>
        <taxon>Actinomycetes</taxon>
        <taxon>Mycobacteriales</taxon>
        <taxon>Nocardiaceae</taxon>
        <taxon>Rhodococcus</taxon>
    </lineage>
</organism>
<keyword evidence="3 6" id="KW-0812">Transmembrane</keyword>
<reference evidence="9" key="1">
    <citation type="submission" date="2016-10" db="EMBL/GenBank/DDBJ databases">
        <authorList>
            <person name="Varghese N."/>
            <person name="Submissions S."/>
        </authorList>
    </citation>
    <scope>NUCLEOTIDE SEQUENCE [LARGE SCALE GENOMIC DNA]</scope>
    <source>
        <strain evidence="9">DSM 44498</strain>
    </source>
</reference>
<evidence type="ECO:0000256" key="5">
    <source>
        <dbReference type="ARBA" id="ARBA00023136"/>
    </source>
</evidence>
<feature type="transmembrane region" description="Helical" evidence="6">
    <location>
        <begin position="61"/>
        <end position="80"/>
    </location>
</feature>
<dbReference type="InterPro" id="IPR036259">
    <property type="entry name" value="MFS_trans_sf"/>
</dbReference>
<protein>
    <submittedName>
        <fullName evidence="8">Predicted arabinose efflux permease, MFS family</fullName>
    </submittedName>
</protein>
<feature type="transmembrane region" description="Helical" evidence="6">
    <location>
        <begin position="306"/>
        <end position="325"/>
    </location>
</feature>
<comment type="subcellular location">
    <subcellularLocation>
        <location evidence="1">Cell membrane</location>
        <topology evidence="1">Multi-pass membrane protein</topology>
    </subcellularLocation>
</comment>
<feature type="transmembrane region" description="Helical" evidence="6">
    <location>
        <begin position="337"/>
        <end position="357"/>
    </location>
</feature>
<evidence type="ECO:0000256" key="2">
    <source>
        <dbReference type="ARBA" id="ARBA00022475"/>
    </source>
</evidence>
<dbReference type="PANTHER" id="PTHR43124">
    <property type="entry name" value="PURINE EFFLUX PUMP PBUE"/>
    <property type="match status" value="1"/>
</dbReference>
<feature type="transmembrane region" description="Helical" evidence="6">
    <location>
        <begin position="255"/>
        <end position="274"/>
    </location>
</feature>
<feature type="transmembrane region" description="Helical" evidence="6">
    <location>
        <begin position="112"/>
        <end position="134"/>
    </location>
</feature>
<dbReference type="PROSITE" id="PS50850">
    <property type="entry name" value="MFS"/>
    <property type="match status" value="1"/>
</dbReference>
<dbReference type="InterPro" id="IPR020846">
    <property type="entry name" value="MFS_dom"/>
</dbReference>
<gene>
    <name evidence="8" type="ORF">SAMN04490239_4457</name>
</gene>
<dbReference type="Proteomes" id="UP000183561">
    <property type="component" value="Unassembled WGS sequence"/>
</dbReference>